<keyword evidence="2" id="KW-1185">Reference proteome</keyword>
<organism evidence="1 2">
    <name type="scientific">Scutellospora calospora</name>
    <dbReference type="NCBI Taxonomy" id="85575"/>
    <lineage>
        <taxon>Eukaryota</taxon>
        <taxon>Fungi</taxon>
        <taxon>Fungi incertae sedis</taxon>
        <taxon>Mucoromycota</taxon>
        <taxon>Glomeromycotina</taxon>
        <taxon>Glomeromycetes</taxon>
        <taxon>Diversisporales</taxon>
        <taxon>Gigasporaceae</taxon>
        <taxon>Scutellospora</taxon>
    </lineage>
</organism>
<name>A0ACA9MQ80_9GLOM</name>
<dbReference type="Proteomes" id="UP000789860">
    <property type="component" value="Unassembled WGS sequence"/>
</dbReference>
<evidence type="ECO:0000313" key="1">
    <source>
        <dbReference type="EMBL" id="CAG8603101.1"/>
    </source>
</evidence>
<dbReference type="EMBL" id="CAJVPM010014752">
    <property type="protein sequence ID" value="CAG8603101.1"/>
    <property type="molecule type" value="Genomic_DNA"/>
</dbReference>
<sequence length="94" mass="10922">SYTHHSLTYHSRSPSRERLHNRDRDGSRDVEERRALREENSALRSQVALFEESLGRLERAQSSDTLPEHLERAQSSDTLPEEILGYLERTQSST</sequence>
<proteinExistence type="predicted"/>
<accession>A0ACA9MQ80</accession>
<evidence type="ECO:0000313" key="2">
    <source>
        <dbReference type="Proteomes" id="UP000789860"/>
    </source>
</evidence>
<protein>
    <submittedName>
        <fullName evidence="1">4538_t:CDS:1</fullName>
    </submittedName>
</protein>
<feature type="non-terminal residue" evidence="1">
    <location>
        <position position="1"/>
    </location>
</feature>
<comment type="caution">
    <text evidence="1">The sequence shown here is derived from an EMBL/GenBank/DDBJ whole genome shotgun (WGS) entry which is preliminary data.</text>
</comment>
<reference evidence="1" key="1">
    <citation type="submission" date="2021-06" db="EMBL/GenBank/DDBJ databases">
        <authorList>
            <person name="Kallberg Y."/>
            <person name="Tangrot J."/>
            <person name="Rosling A."/>
        </authorList>
    </citation>
    <scope>NUCLEOTIDE SEQUENCE</scope>
    <source>
        <strain evidence="1">AU212A</strain>
    </source>
</reference>
<gene>
    <name evidence="1" type="ORF">SCALOS_LOCUS6994</name>
</gene>